<dbReference type="EMBL" id="WUAV01000003">
    <property type="protein sequence ID" value="KAF1763472.1"/>
    <property type="molecule type" value="Genomic_DNA"/>
</dbReference>
<dbReference type="InterPro" id="IPR051774">
    <property type="entry name" value="Sperm-specific_class_P"/>
</dbReference>
<dbReference type="GeneID" id="78775279"/>
<name>A0A6A5HAT1_CAERE</name>
<evidence type="ECO:0000256" key="1">
    <source>
        <dbReference type="RuleBase" id="RU003425"/>
    </source>
</evidence>
<dbReference type="SUPFAM" id="SSF49354">
    <property type="entry name" value="PapD-like"/>
    <property type="match status" value="1"/>
</dbReference>
<dbReference type="Proteomes" id="UP000483820">
    <property type="component" value="Chromosome III"/>
</dbReference>
<keyword evidence="1" id="KW-0206">Cytoskeleton</keyword>
<dbReference type="PANTHER" id="PTHR22947:SF18">
    <property type="entry name" value="MAJOR SPERM PROTEIN"/>
    <property type="match status" value="1"/>
</dbReference>
<sequence length="351" mass="39159">MSVPSKTLKTTEESVQPKKQSREEEKSAPYFMSNDSYLWCEINPDLVLIEPQINVSVNYNYLGFSRKPTRPPESRKITLINHGDYPIAFKVETTDNFSYFVDRRNGVLPPRQTVANMLIRMPNTTEIQLAAAPVSHSASNFRPSISTSMIGNLAVEFFICTELIACIGYSSSYVRVIGRKWFTSCIWTLLIRWWCAYSTRASVAFFADFFATLPALLYALYLQYPYSMNRASAITASGMTIHATSISTENTTSFTPSFIESIVDLYKFLADFPAAAVVSFTLSIVSFRIPSVINLFLNFLEFSSLMFCISLSVPVETPVSSSKLVWNVSGAGKMNCSCSFPFGLARNCGSG</sequence>
<dbReference type="InterPro" id="IPR013783">
    <property type="entry name" value="Ig-like_fold"/>
</dbReference>
<gene>
    <name evidence="5" type="ORF">GCK72_011738</name>
</gene>
<organism evidence="5 6">
    <name type="scientific">Caenorhabditis remanei</name>
    <name type="common">Caenorhabditis vulgaris</name>
    <dbReference type="NCBI Taxonomy" id="31234"/>
    <lineage>
        <taxon>Eukaryota</taxon>
        <taxon>Metazoa</taxon>
        <taxon>Ecdysozoa</taxon>
        <taxon>Nematoda</taxon>
        <taxon>Chromadorea</taxon>
        <taxon>Rhabditida</taxon>
        <taxon>Rhabditina</taxon>
        <taxon>Rhabditomorpha</taxon>
        <taxon>Rhabditoidea</taxon>
        <taxon>Rhabditidae</taxon>
        <taxon>Peloderinae</taxon>
        <taxon>Caenorhabditis</taxon>
    </lineage>
</organism>
<keyword evidence="3" id="KW-0812">Transmembrane</keyword>
<evidence type="ECO:0000313" key="6">
    <source>
        <dbReference type="Proteomes" id="UP000483820"/>
    </source>
</evidence>
<dbReference type="PANTHER" id="PTHR22947">
    <property type="entry name" value="MAJOR SPERM PROTEIN"/>
    <property type="match status" value="1"/>
</dbReference>
<dbReference type="CTD" id="78775279"/>
<feature type="domain" description="MSP" evidence="4">
    <location>
        <begin position="46"/>
        <end position="191"/>
    </location>
</feature>
<evidence type="ECO:0000259" key="4">
    <source>
        <dbReference type="PROSITE" id="PS50202"/>
    </source>
</evidence>
<dbReference type="RefSeq" id="XP_053588226.1">
    <property type="nucleotide sequence ID" value="XM_053728649.1"/>
</dbReference>
<protein>
    <recommendedName>
        <fullName evidence="1">Major sperm protein</fullName>
    </recommendedName>
</protein>
<dbReference type="PROSITE" id="PS50202">
    <property type="entry name" value="MSP"/>
    <property type="match status" value="1"/>
</dbReference>
<keyword evidence="1" id="KW-0963">Cytoplasm</keyword>
<dbReference type="Gene3D" id="2.60.40.10">
    <property type="entry name" value="Immunoglobulins"/>
    <property type="match status" value="1"/>
</dbReference>
<dbReference type="InterPro" id="IPR008962">
    <property type="entry name" value="PapD-like_sf"/>
</dbReference>
<evidence type="ECO:0000256" key="2">
    <source>
        <dbReference type="SAM" id="MobiDB-lite"/>
    </source>
</evidence>
<evidence type="ECO:0000256" key="3">
    <source>
        <dbReference type="SAM" id="Phobius"/>
    </source>
</evidence>
<reference evidence="5 6" key="1">
    <citation type="submission" date="2019-12" db="EMBL/GenBank/DDBJ databases">
        <title>Chromosome-level assembly of the Caenorhabditis remanei genome.</title>
        <authorList>
            <person name="Teterina A.A."/>
            <person name="Willis J.H."/>
            <person name="Phillips P.C."/>
        </authorList>
    </citation>
    <scope>NUCLEOTIDE SEQUENCE [LARGE SCALE GENOMIC DNA]</scope>
    <source>
        <strain evidence="5 6">PX506</strain>
        <tissue evidence="5">Whole organism</tissue>
    </source>
</reference>
<keyword evidence="3" id="KW-1133">Transmembrane helix</keyword>
<dbReference type="KEGG" id="crq:GCK72_011738"/>
<feature type="region of interest" description="Disordered" evidence="2">
    <location>
        <begin position="1"/>
        <end position="27"/>
    </location>
</feature>
<feature type="transmembrane region" description="Helical" evidence="3">
    <location>
        <begin position="205"/>
        <end position="222"/>
    </location>
</feature>
<keyword evidence="3" id="KW-0472">Membrane</keyword>
<dbReference type="Pfam" id="PF00635">
    <property type="entry name" value="Motile_Sperm"/>
    <property type="match status" value="1"/>
</dbReference>
<comment type="function">
    <text evidence="1">Central component in molecular interactions underlying sperm crawling. Forms an extensive filament system that extends from sperm villipoda, along the leading edge of the pseudopod.</text>
</comment>
<proteinExistence type="predicted"/>
<feature type="transmembrane region" description="Helical" evidence="3">
    <location>
        <begin position="268"/>
        <end position="289"/>
    </location>
</feature>
<feature type="compositionally biased region" description="Basic and acidic residues" evidence="2">
    <location>
        <begin position="9"/>
        <end position="27"/>
    </location>
</feature>
<dbReference type="InterPro" id="IPR000535">
    <property type="entry name" value="MSP_dom"/>
</dbReference>
<comment type="caution">
    <text evidence="5">The sequence shown here is derived from an EMBL/GenBank/DDBJ whole genome shotgun (WGS) entry which is preliminary data.</text>
</comment>
<evidence type="ECO:0000313" key="5">
    <source>
        <dbReference type="EMBL" id="KAF1763472.1"/>
    </source>
</evidence>
<dbReference type="AlphaFoldDB" id="A0A6A5HAT1"/>
<accession>A0A6A5HAT1</accession>